<comment type="subcellular location">
    <subcellularLocation>
        <location evidence="1">Secreted</location>
    </subcellularLocation>
</comment>
<feature type="domain" description="Gnk2-homologous" evidence="7">
    <location>
        <begin position="24"/>
        <end position="127"/>
    </location>
</feature>
<keyword evidence="2" id="KW-0964">Secreted</keyword>
<dbReference type="AlphaFoldDB" id="A0A6V7QD57"/>
<evidence type="ECO:0000256" key="1">
    <source>
        <dbReference type="ARBA" id="ARBA00004613"/>
    </source>
</evidence>
<evidence type="ECO:0000256" key="4">
    <source>
        <dbReference type="ARBA" id="ARBA00022737"/>
    </source>
</evidence>
<organism evidence="8">
    <name type="scientific">Ananas comosus var. bracteatus</name>
    <name type="common">red pineapple</name>
    <dbReference type="NCBI Taxonomy" id="296719"/>
    <lineage>
        <taxon>Eukaryota</taxon>
        <taxon>Viridiplantae</taxon>
        <taxon>Streptophyta</taxon>
        <taxon>Embryophyta</taxon>
        <taxon>Tracheophyta</taxon>
        <taxon>Spermatophyta</taxon>
        <taxon>Magnoliopsida</taxon>
        <taxon>Liliopsida</taxon>
        <taxon>Poales</taxon>
        <taxon>Bromeliaceae</taxon>
        <taxon>Bromelioideae</taxon>
        <taxon>Ananas</taxon>
    </lineage>
</organism>
<gene>
    <name evidence="8" type="ORF">CB5_LOCUS24335</name>
</gene>
<sequence>MESLPLPFLLCSLLLILLHTPTSKSDPLHINCPANYTANSTFQSNLNLLLSSLPSEAGPSGFYNVSVGRNGADQVYGLALCRGDVSSVDCNTCLTTAAQDAVAKCPRGMSNTLWYDNCMLRYSNNSFFGIADSSVQLYLVNVQNVTDPQLFDEQLGQLMKNLATEAAYGSGRLPMFAAGKANFTNFLNIYAMAQCTRDQSPDDCYTCLTTYIGNIPACCGTKQGGRILGETCTIRFELYLFL</sequence>
<dbReference type="GO" id="GO:0005576">
    <property type="term" value="C:extracellular region"/>
    <property type="evidence" value="ECO:0007669"/>
    <property type="project" value="UniProtKB-SubCell"/>
</dbReference>
<keyword evidence="4" id="KW-0677">Repeat</keyword>
<evidence type="ECO:0000313" key="8">
    <source>
        <dbReference type="EMBL" id="CAD1841124.1"/>
    </source>
</evidence>
<feature type="chain" id="PRO_5027738696" description="Gnk2-homologous domain-containing protein" evidence="6">
    <location>
        <begin position="26"/>
        <end position="242"/>
    </location>
</feature>
<dbReference type="PANTHER" id="PTHR32411">
    <property type="entry name" value="CYSTEINE-RICH REPEAT SECRETORY PROTEIN 38-RELATED"/>
    <property type="match status" value="1"/>
</dbReference>
<dbReference type="Pfam" id="PF01657">
    <property type="entry name" value="Stress-antifung"/>
    <property type="match status" value="2"/>
</dbReference>
<comment type="similarity">
    <text evidence="5">Belongs to the cysteine-rich repeat secretory protein family.</text>
</comment>
<dbReference type="InterPro" id="IPR050581">
    <property type="entry name" value="CRR_secretory_protein"/>
</dbReference>
<dbReference type="PROSITE" id="PS51473">
    <property type="entry name" value="GNK2"/>
    <property type="match status" value="2"/>
</dbReference>
<evidence type="ECO:0000256" key="5">
    <source>
        <dbReference type="ARBA" id="ARBA00038515"/>
    </source>
</evidence>
<evidence type="ECO:0000259" key="7">
    <source>
        <dbReference type="PROSITE" id="PS51473"/>
    </source>
</evidence>
<reference evidence="8" key="1">
    <citation type="submission" date="2020-07" db="EMBL/GenBank/DDBJ databases">
        <authorList>
            <person name="Lin J."/>
        </authorList>
    </citation>
    <scope>NUCLEOTIDE SEQUENCE</scope>
</reference>
<dbReference type="PANTHER" id="PTHR32411:SF43">
    <property type="entry name" value="CYSTEINE-RICH REPEAT SECRETORY PROTEIN 38"/>
    <property type="match status" value="1"/>
</dbReference>
<accession>A0A6V7QD57</accession>
<dbReference type="Gene3D" id="3.30.430.20">
    <property type="entry name" value="Gnk2 domain, C-X8-C-X2-C motif"/>
    <property type="match status" value="2"/>
</dbReference>
<dbReference type="FunFam" id="3.30.430.20:FF:000003">
    <property type="entry name" value="Cysteine-rich RLK (RECEPTOR-like protein kinase) 10"/>
    <property type="match status" value="1"/>
</dbReference>
<dbReference type="EMBL" id="LR862135">
    <property type="protein sequence ID" value="CAD1841124.1"/>
    <property type="molecule type" value="Genomic_DNA"/>
</dbReference>
<evidence type="ECO:0000256" key="6">
    <source>
        <dbReference type="SAM" id="SignalP"/>
    </source>
</evidence>
<name>A0A6V7QD57_ANACO</name>
<protein>
    <recommendedName>
        <fullName evidence="7">Gnk2-homologous domain-containing protein</fullName>
    </recommendedName>
</protein>
<evidence type="ECO:0000256" key="2">
    <source>
        <dbReference type="ARBA" id="ARBA00022525"/>
    </source>
</evidence>
<dbReference type="CDD" id="cd23509">
    <property type="entry name" value="Gnk2-like"/>
    <property type="match status" value="2"/>
</dbReference>
<feature type="signal peptide" evidence="6">
    <location>
        <begin position="1"/>
        <end position="25"/>
    </location>
</feature>
<keyword evidence="3 6" id="KW-0732">Signal</keyword>
<dbReference type="InterPro" id="IPR038408">
    <property type="entry name" value="GNK2_sf"/>
</dbReference>
<evidence type="ECO:0000256" key="3">
    <source>
        <dbReference type="ARBA" id="ARBA00022729"/>
    </source>
</evidence>
<dbReference type="FunFam" id="3.30.430.20:FF:000002">
    <property type="entry name" value="Cysteine-rich receptor-like protein kinase 10"/>
    <property type="match status" value="1"/>
</dbReference>
<dbReference type="InterPro" id="IPR002902">
    <property type="entry name" value="GNK2"/>
</dbReference>
<proteinExistence type="inferred from homology"/>
<feature type="domain" description="Gnk2-homologous" evidence="7">
    <location>
        <begin position="133"/>
        <end position="241"/>
    </location>
</feature>